<organism evidence="1 2">
    <name type="scientific">Panicum hallii var. hallii</name>
    <dbReference type="NCBI Taxonomy" id="1504633"/>
    <lineage>
        <taxon>Eukaryota</taxon>
        <taxon>Viridiplantae</taxon>
        <taxon>Streptophyta</taxon>
        <taxon>Embryophyta</taxon>
        <taxon>Tracheophyta</taxon>
        <taxon>Spermatophyta</taxon>
        <taxon>Magnoliopsida</taxon>
        <taxon>Liliopsida</taxon>
        <taxon>Poales</taxon>
        <taxon>Poaceae</taxon>
        <taxon>PACMAD clade</taxon>
        <taxon>Panicoideae</taxon>
        <taxon>Panicodae</taxon>
        <taxon>Paniceae</taxon>
        <taxon>Panicinae</taxon>
        <taxon>Panicum</taxon>
        <taxon>Panicum sect. Panicum</taxon>
    </lineage>
</organism>
<protein>
    <submittedName>
        <fullName evidence="1">Uncharacterized protein</fullName>
    </submittedName>
</protein>
<dbReference type="AlphaFoldDB" id="A0A2T7CJD7"/>
<reference evidence="1 2" key="1">
    <citation type="submission" date="2018-04" db="EMBL/GenBank/DDBJ databases">
        <title>WGS assembly of Panicum hallii var. hallii HAL2.</title>
        <authorList>
            <person name="Lovell J."/>
            <person name="Jenkins J."/>
            <person name="Lowry D."/>
            <person name="Mamidi S."/>
            <person name="Sreedasyam A."/>
            <person name="Weng X."/>
            <person name="Barry K."/>
            <person name="Bonette J."/>
            <person name="Campitelli B."/>
            <person name="Daum C."/>
            <person name="Gordon S."/>
            <person name="Gould B."/>
            <person name="Lipzen A."/>
            <person name="MacQueen A."/>
            <person name="Palacio-Mejia J."/>
            <person name="Plott C."/>
            <person name="Shakirov E."/>
            <person name="Shu S."/>
            <person name="Yoshinaga Y."/>
            <person name="Zane M."/>
            <person name="Rokhsar D."/>
            <person name="Grimwood J."/>
            <person name="Schmutz J."/>
            <person name="Juenger T."/>
        </authorList>
    </citation>
    <scope>NUCLEOTIDE SEQUENCE [LARGE SCALE GENOMIC DNA]</scope>
    <source>
        <strain evidence="2">cv. HAL2</strain>
    </source>
</reference>
<evidence type="ECO:0000313" key="2">
    <source>
        <dbReference type="Proteomes" id="UP000244336"/>
    </source>
</evidence>
<proteinExistence type="predicted"/>
<gene>
    <name evidence="1" type="ORF">GQ55_8G010100</name>
</gene>
<evidence type="ECO:0000313" key="1">
    <source>
        <dbReference type="EMBL" id="PUZ43444.1"/>
    </source>
</evidence>
<dbReference type="EMBL" id="CM009756">
    <property type="protein sequence ID" value="PUZ43444.1"/>
    <property type="molecule type" value="Genomic_DNA"/>
</dbReference>
<dbReference type="Proteomes" id="UP000244336">
    <property type="component" value="Chromosome 8"/>
</dbReference>
<name>A0A2T7CJD7_9POAL</name>
<dbReference type="Gramene" id="PUZ43444">
    <property type="protein sequence ID" value="PUZ43444"/>
    <property type="gene ID" value="GQ55_8G010100"/>
</dbReference>
<keyword evidence="2" id="KW-1185">Reference proteome</keyword>
<accession>A0A2T7CJD7</accession>
<sequence length="83" mass="9596">MHHLDANCSDGSFNSDQYESFQRQIGLIGILEDKDDYYRNKLKKKLHSIDMHYFVWVVTGSTRPHPPSYATQAPHEATTQATR</sequence>